<feature type="compositionally biased region" description="Low complexity" evidence="1">
    <location>
        <begin position="439"/>
        <end position="453"/>
    </location>
</feature>
<dbReference type="AlphaFoldDB" id="A0A9P7GSD7"/>
<feature type="compositionally biased region" description="Basic residues" evidence="1">
    <location>
        <begin position="418"/>
        <end position="427"/>
    </location>
</feature>
<keyword evidence="3" id="KW-1185">Reference proteome</keyword>
<accession>A0A9P7GSD7</accession>
<evidence type="ECO:0000256" key="1">
    <source>
        <dbReference type="SAM" id="MobiDB-lite"/>
    </source>
</evidence>
<feature type="region of interest" description="Disordered" evidence="1">
    <location>
        <begin position="407"/>
        <end position="453"/>
    </location>
</feature>
<dbReference type="EMBL" id="JAGPUO010000034">
    <property type="protein sequence ID" value="KAG5655144.1"/>
    <property type="molecule type" value="Genomic_DNA"/>
</dbReference>
<comment type="caution">
    <text evidence="2">The sequence shown here is derived from an EMBL/GenBank/DDBJ whole genome shotgun (WGS) entry which is preliminary data.</text>
</comment>
<gene>
    <name evidence="2" type="ORF">KAF25_001917</name>
</gene>
<evidence type="ECO:0000313" key="3">
    <source>
        <dbReference type="Proteomes" id="UP000782241"/>
    </source>
</evidence>
<protein>
    <submittedName>
        <fullName evidence="2">Uncharacterized protein</fullName>
    </submittedName>
</protein>
<proteinExistence type="predicted"/>
<dbReference type="Proteomes" id="UP000782241">
    <property type="component" value="Unassembled WGS sequence"/>
</dbReference>
<reference evidence="2" key="1">
    <citation type="submission" date="2021-04" db="EMBL/GenBank/DDBJ databases">
        <title>Draft genome of Fusarium avenaceum strain F156N33, isolated from an atmospheric sample in Virginia.</title>
        <authorList>
            <person name="Yang S."/>
            <person name="Vinatzer B.A."/>
            <person name="Coleman J."/>
        </authorList>
    </citation>
    <scope>NUCLEOTIDE SEQUENCE</scope>
    <source>
        <strain evidence="2">F156N33</strain>
    </source>
</reference>
<feature type="compositionally biased region" description="Acidic residues" evidence="1">
    <location>
        <begin position="373"/>
        <end position="385"/>
    </location>
</feature>
<sequence length="584" mass="65372">IQPTPAPLLTGAAITRNAPSEMQAPTTKSLHRLSIENPRFAIHPLFWTEQHLDLVHCTFKQIERVIDVSAFSVGHGDDKFIEHATRLSKSTLPVVKSFSVEHLLCRQGSPLKRVRRSLAFNYAQQCVRLPGCELFQVATQDNNSQQVPLIIGYYHYNYITDERQKVLTPPSHHGCYNAPVSRLNQRKLRQVTPALWFQDPYLVCLLLSLAQYQWRSSHSWQPKAILVRLLVTHEEDATHAHVYQAKISCGILECLRTPSLSMTHRQLRPEFSTLKLQAGSSWGRDHLFAFHVISATPPNRRGYLLPALQPFSHDLYFEADKDIPIGNQRKLSGLLGSKPAGVRSAFEHHLVGKFGTSLGQFWAALEDVKAQEDDPDSDSLSDEGSADTGSVDFEDLGDAGFEDFGDNFPLSDSDHGPLAKRRKVKSTNHKDMVSSTHLQIGSSSSQQGPSSSQISYQSDFIEAHTSPRQEAYTVRLISCAIRHILHYSQHQEAQMVLELRQSERLALDIPSLEGSIVSIDDGGLRLRLLGKRRPGNNFVALLEAKRCLKVLDGRPVISDDCLAQMTCEAIVTKATQPSQFPDDR</sequence>
<name>A0A9P7GSD7_9HYPO</name>
<organism evidence="2 3">
    <name type="scientific">Fusarium avenaceum</name>
    <dbReference type="NCBI Taxonomy" id="40199"/>
    <lineage>
        <taxon>Eukaryota</taxon>
        <taxon>Fungi</taxon>
        <taxon>Dikarya</taxon>
        <taxon>Ascomycota</taxon>
        <taxon>Pezizomycotina</taxon>
        <taxon>Sordariomycetes</taxon>
        <taxon>Hypocreomycetidae</taxon>
        <taxon>Hypocreales</taxon>
        <taxon>Nectriaceae</taxon>
        <taxon>Fusarium</taxon>
        <taxon>Fusarium tricinctum species complex</taxon>
    </lineage>
</organism>
<feature type="region of interest" description="Disordered" evidence="1">
    <location>
        <begin position="372"/>
        <end position="392"/>
    </location>
</feature>
<feature type="non-terminal residue" evidence="2">
    <location>
        <position position="1"/>
    </location>
</feature>
<evidence type="ECO:0000313" key="2">
    <source>
        <dbReference type="EMBL" id="KAG5655144.1"/>
    </source>
</evidence>